<organism evidence="1">
    <name type="scientific">uncultured bacterium RM35</name>
    <dbReference type="NCBI Taxonomy" id="672207"/>
    <lineage>
        <taxon>Bacteria</taxon>
        <taxon>environmental samples</taxon>
    </lineage>
</organism>
<reference evidence="1" key="1">
    <citation type="journal article" date="2010" name="Appl. Environ. Microbiol.">
        <title>Expanding small-molecule functional metagenomics through parallel screening of broad-host-range cosmid environmental DNA libraries in diverse proteobacteria.</title>
        <authorList>
            <person name="Craig J.W."/>
            <person name="Chang F.Y."/>
            <person name="Kim J.H."/>
            <person name="Obiajulu S.C."/>
            <person name="Brady S.F."/>
        </authorList>
    </citation>
    <scope>NUCLEOTIDE SEQUENCE</scope>
</reference>
<proteinExistence type="predicted"/>
<evidence type="ECO:0000313" key="1">
    <source>
        <dbReference type="EMBL" id="ACX33966.1"/>
    </source>
</evidence>
<dbReference type="EMBL" id="GQ869385">
    <property type="protein sequence ID" value="ACX33966.1"/>
    <property type="molecule type" value="Genomic_DNA"/>
</dbReference>
<dbReference type="AlphaFoldDB" id="D3W8L7"/>
<sequence>MGLGESREAPYTLKAAIPAGTWHLVGDGELITQQVEVRFDIVWRTAAGVSTTLASVTHLFDPAPPGNPFNGVPFETDVTGIAAPASPGDKLILRFNTIGGAPGGSYTPNGDGMLAGARVPNLTLPKR</sequence>
<protein>
    <submittedName>
        <fullName evidence="1">Uncharacterized protein</fullName>
    </submittedName>
</protein>
<name>D3W8L7_9BACT</name>
<accession>D3W8L7</accession>